<keyword evidence="1" id="KW-0472">Membrane</keyword>
<evidence type="ECO:0000313" key="2">
    <source>
        <dbReference type="EMBL" id="CAE6356433.1"/>
    </source>
</evidence>
<feature type="transmembrane region" description="Helical" evidence="1">
    <location>
        <begin position="147"/>
        <end position="167"/>
    </location>
</feature>
<keyword evidence="1" id="KW-1133">Transmembrane helix</keyword>
<comment type="caution">
    <text evidence="2">The sequence shown here is derived from an EMBL/GenBank/DDBJ whole genome shotgun (WGS) entry which is preliminary data.</text>
</comment>
<reference evidence="2" key="1">
    <citation type="submission" date="2021-01" db="EMBL/GenBank/DDBJ databases">
        <authorList>
            <person name="Kaushik A."/>
        </authorList>
    </citation>
    <scope>NUCLEOTIDE SEQUENCE</scope>
    <source>
        <strain evidence="2">AG1-1C</strain>
    </source>
</reference>
<organism evidence="2 3">
    <name type="scientific">Rhizoctonia solani</name>
    <dbReference type="NCBI Taxonomy" id="456999"/>
    <lineage>
        <taxon>Eukaryota</taxon>
        <taxon>Fungi</taxon>
        <taxon>Dikarya</taxon>
        <taxon>Basidiomycota</taxon>
        <taxon>Agaricomycotina</taxon>
        <taxon>Agaricomycetes</taxon>
        <taxon>Cantharellales</taxon>
        <taxon>Ceratobasidiaceae</taxon>
        <taxon>Rhizoctonia</taxon>
    </lineage>
</organism>
<feature type="transmembrane region" description="Helical" evidence="1">
    <location>
        <begin position="111"/>
        <end position="135"/>
    </location>
</feature>
<sequence length="258" mass="28969">MILSDPLHFGKDANNPECALNETVKIYFYWKPGHSVKLVDPVGLTWLRIMAGFIGAAVGLILFKEVQLVAVACVVVWSRVIRGVEKQEDMDHDGRNERDNMDDLENRKDRFFRTIGTAMMLAGPLSIIVVIEMTLSVNNYDKESRSWTYGQITALAIALYQAVASICQSEPANWIAKSVKKILQKRYGHYDAGRPLIKGDEERIGQPIQVYAPAFGVPGPSRYSTRGEHGPRVPEVTYHPTLTAEYRPFEAVKRGKCT</sequence>
<evidence type="ECO:0000256" key="1">
    <source>
        <dbReference type="SAM" id="Phobius"/>
    </source>
</evidence>
<dbReference type="Proteomes" id="UP000663846">
    <property type="component" value="Unassembled WGS sequence"/>
</dbReference>
<feature type="transmembrane region" description="Helical" evidence="1">
    <location>
        <begin position="49"/>
        <end position="77"/>
    </location>
</feature>
<accession>A0A8H2W9C9</accession>
<proteinExistence type="predicted"/>
<evidence type="ECO:0000313" key="3">
    <source>
        <dbReference type="Proteomes" id="UP000663846"/>
    </source>
</evidence>
<gene>
    <name evidence="2" type="ORF">RDB_LOCUS15146</name>
</gene>
<dbReference type="AlphaFoldDB" id="A0A8H2W9C9"/>
<keyword evidence="1" id="KW-0812">Transmembrane</keyword>
<protein>
    <submittedName>
        <fullName evidence="2">Uncharacterized protein</fullName>
    </submittedName>
</protein>
<dbReference type="EMBL" id="CAJMWS010000077">
    <property type="protein sequence ID" value="CAE6356433.1"/>
    <property type="molecule type" value="Genomic_DNA"/>
</dbReference>
<name>A0A8H2W9C9_9AGAM</name>